<dbReference type="PANTHER" id="PTHR37984">
    <property type="entry name" value="PROTEIN CBG26694"/>
    <property type="match status" value="1"/>
</dbReference>
<dbReference type="Gene3D" id="1.10.340.70">
    <property type="match status" value="1"/>
</dbReference>
<comment type="caution">
    <text evidence="3">The sequence shown here is derived from an EMBL/GenBank/DDBJ whole genome shotgun (WGS) entry which is preliminary data.</text>
</comment>
<dbReference type="FunFam" id="3.30.420.10:FF:000032">
    <property type="entry name" value="Retrovirus-related Pol polyprotein from transposon 297-like Protein"/>
    <property type="match status" value="1"/>
</dbReference>
<protein>
    <submittedName>
        <fullName evidence="3">Gypsy retrotransposon integrase-like protein 1</fullName>
    </submittedName>
</protein>
<dbReference type="Pfam" id="PF00665">
    <property type="entry name" value="rve"/>
    <property type="match status" value="1"/>
</dbReference>
<dbReference type="Gene3D" id="3.30.420.10">
    <property type="entry name" value="Ribonuclease H-like superfamily/Ribonuclease H"/>
    <property type="match status" value="1"/>
</dbReference>
<dbReference type="InterPro" id="IPR036397">
    <property type="entry name" value="RNaseH_sf"/>
</dbReference>
<dbReference type="SUPFAM" id="SSF56672">
    <property type="entry name" value="DNA/RNA polymerases"/>
    <property type="match status" value="1"/>
</dbReference>
<dbReference type="AlphaFoldDB" id="A0AAV4ET58"/>
<accession>A0AAV4ET58</accession>
<dbReference type="PANTHER" id="PTHR37984:SF15">
    <property type="entry name" value="INTEGRASE CATALYTIC DOMAIN-CONTAINING PROTEIN"/>
    <property type="match status" value="1"/>
</dbReference>
<name>A0AAV4ET58_9GAST</name>
<dbReference type="Gene3D" id="3.10.10.10">
    <property type="entry name" value="HIV Type 1 Reverse Transcriptase, subunit A, domain 1"/>
    <property type="match status" value="1"/>
</dbReference>
<evidence type="ECO:0000259" key="2">
    <source>
        <dbReference type="PROSITE" id="PS50994"/>
    </source>
</evidence>
<sequence>MERHGGVNLEQEDPRIQELVDSGINSRRGGKVVSFEKARGIVYRRYEDPGHDVSIKQVLLPKKLREYVMSVAHNSLTGAHLGIMRTKDKVLSNFYWPGVDGDVTRYCRSCDVCQRSVKKGIVPRVPLEKVPLVDTPFKRVAMDIAGPINPTSEAGHRFILTLIDYATRYAEAVPLRKIDTETVAEALVDIYSRLGVPEEVLNDQGTQFMSDCMTEVCRLLGIKQKAMTPYHPRCNGLVERFNATLKTCLRRLCSEQPRQWHRYIKPLLFDYREVPQESTHLSPFELLNGRTVRGPMHILRELWTKEIEEPEVKTSYEYVLNLRERLDNKLKIAREELEKAQGRQKHYYDQTAKCRKFSVGEKVLVLLPTDSNKLLMQWKGPFEVVATNIHQAAVDEGPPTSSSAISAASLTVIEDIEGKHFNDSDCETLPELGGWGSNETVNNLRYGDQLTPYQQGQLEEIASLYSSIFSDRPGTVSTEEHRIELTSSTPVRQRPYPVPYAMRQTLHDELRKMEDLKIIRKSSSPYPSPVVFVKKKTVLIVCALTTGG</sequence>
<feature type="coiled-coil region" evidence="1">
    <location>
        <begin position="323"/>
        <end position="350"/>
    </location>
</feature>
<dbReference type="FunFam" id="1.10.340.70:FF:000001">
    <property type="entry name" value="Retrovirus-related Pol polyprotein from transposon gypsy-like Protein"/>
    <property type="match status" value="1"/>
</dbReference>
<dbReference type="InterPro" id="IPR001584">
    <property type="entry name" value="Integrase_cat-core"/>
</dbReference>
<dbReference type="Proteomes" id="UP000762676">
    <property type="component" value="Unassembled WGS sequence"/>
</dbReference>
<dbReference type="InterPro" id="IPR041588">
    <property type="entry name" value="Integrase_H2C2"/>
</dbReference>
<evidence type="ECO:0000313" key="3">
    <source>
        <dbReference type="EMBL" id="GFR64154.1"/>
    </source>
</evidence>
<dbReference type="InterPro" id="IPR050951">
    <property type="entry name" value="Retrovirus_Pol_polyprotein"/>
</dbReference>
<dbReference type="InterPro" id="IPR043502">
    <property type="entry name" value="DNA/RNA_pol_sf"/>
</dbReference>
<evidence type="ECO:0000313" key="4">
    <source>
        <dbReference type="Proteomes" id="UP000762676"/>
    </source>
</evidence>
<feature type="domain" description="Integrase catalytic" evidence="2">
    <location>
        <begin position="132"/>
        <end position="291"/>
    </location>
</feature>
<dbReference type="SUPFAM" id="SSF53098">
    <property type="entry name" value="Ribonuclease H-like"/>
    <property type="match status" value="1"/>
</dbReference>
<dbReference type="Pfam" id="PF17921">
    <property type="entry name" value="Integrase_H2C2"/>
    <property type="match status" value="1"/>
</dbReference>
<gene>
    <name evidence="3" type="ORF">ElyMa_005498900</name>
</gene>
<keyword evidence="4" id="KW-1185">Reference proteome</keyword>
<keyword evidence="1" id="KW-0175">Coiled coil</keyword>
<dbReference type="GO" id="GO:0015074">
    <property type="term" value="P:DNA integration"/>
    <property type="evidence" value="ECO:0007669"/>
    <property type="project" value="InterPro"/>
</dbReference>
<proteinExistence type="predicted"/>
<dbReference type="PROSITE" id="PS50994">
    <property type="entry name" value="INTEGRASE"/>
    <property type="match status" value="1"/>
</dbReference>
<dbReference type="InterPro" id="IPR012337">
    <property type="entry name" value="RNaseH-like_sf"/>
</dbReference>
<evidence type="ECO:0000256" key="1">
    <source>
        <dbReference type="SAM" id="Coils"/>
    </source>
</evidence>
<dbReference type="GO" id="GO:0003676">
    <property type="term" value="F:nucleic acid binding"/>
    <property type="evidence" value="ECO:0007669"/>
    <property type="project" value="InterPro"/>
</dbReference>
<organism evidence="3 4">
    <name type="scientific">Elysia marginata</name>
    <dbReference type="NCBI Taxonomy" id="1093978"/>
    <lineage>
        <taxon>Eukaryota</taxon>
        <taxon>Metazoa</taxon>
        <taxon>Spiralia</taxon>
        <taxon>Lophotrochozoa</taxon>
        <taxon>Mollusca</taxon>
        <taxon>Gastropoda</taxon>
        <taxon>Heterobranchia</taxon>
        <taxon>Euthyneura</taxon>
        <taxon>Panpulmonata</taxon>
        <taxon>Sacoglossa</taxon>
        <taxon>Placobranchoidea</taxon>
        <taxon>Plakobranchidae</taxon>
        <taxon>Elysia</taxon>
    </lineage>
</organism>
<reference evidence="3 4" key="1">
    <citation type="journal article" date="2021" name="Elife">
        <title>Chloroplast acquisition without the gene transfer in kleptoplastic sea slugs, Plakobranchus ocellatus.</title>
        <authorList>
            <person name="Maeda T."/>
            <person name="Takahashi S."/>
            <person name="Yoshida T."/>
            <person name="Shimamura S."/>
            <person name="Takaki Y."/>
            <person name="Nagai Y."/>
            <person name="Toyoda A."/>
            <person name="Suzuki Y."/>
            <person name="Arimoto A."/>
            <person name="Ishii H."/>
            <person name="Satoh N."/>
            <person name="Nishiyama T."/>
            <person name="Hasebe M."/>
            <person name="Maruyama T."/>
            <person name="Minagawa J."/>
            <person name="Obokata J."/>
            <person name="Shigenobu S."/>
        </authorList>
    </citation>
    <scope>NUCLEOTIDE SEQUENCE [LARGE SCALE GENOMIC DNA]</scope>
</reference>
<dbReference type="EMBL" id="BMAT01010974">
    <property type="protein sequence ID" value="GFR64154.1"/>
    <property type="molecule type" value="Genomic_DNA"/>
</dbReference>